<evidence type="ECO:0000256" key="1">
    <source>
        <dbReference type="ARBA" id="ARBA00004167"/>
    </source>
</evidence>
<dbReference type="Gene3D" id="1.20.5.3310">
    <property type="match status" value="1"/>
</dbReference>
<dbReference type="HOGENOM" id="CLU_1630407_0_0_1"/>
<evidence type="ECO:0000256" key="6">
    <source>
        <dbReference type="ARBA" id="ARBA00023010"/>
    </source>
</evidence>
<dbReference type="AlphaFoldDB" id="B8C395"/>
<accession>B8C395</accession>
<keyword evidence="6" id="KW-0811">Translocation</keyword>
<dbReference type="eggNOG" id="ENOG502S1UP">
    <property type="taxonomic scope" value="Eukaryota"/>
</dbReference>
<dbReference type="PANTHER" id="PTHR35512:SF1">
    <property type="entry name" value="OS11G0550900 PROTEIN"/>
    <property type="match status" value="1"/>
</dbReference>
<organism evidence="9 10">
    <name type="scientific">Thalassiosira pseudonana</name>
    <name type="common">Marine diatom</name>
    <name type="synonym">Cyclotella nana</name>
    <dbReference type="NCBI Taxonomy" id="35128"/>
    <lineage>
        <taxon>Eukaryota</taxon>
        <taxon>Sar</taxon>
        <taxon>Stramenopiles</taxon>
        <taxon>Ochrophyta</taxon>
        <taxon>Bacillariophyta</taxon>
        <taxon>Coscinodiscophyceae</taxon>
        <taxon>Thalassiosirophycidae</taxon>
        <taxon>Thalassiosirales</taxon>
        <taxon>Thalassiosiraceae</taxon>
        <taxon>Thalassiosira</taxon>
    </lineage>
</organism>
<evidence type="ECO:0000256" key="3">
    <source>
        <dbReference type="ARBA" id="ARBA00022692"/>
    </source>
</evidence>
<feature type="region of interest" description="Disordered" evidence="8">
    <location>
        <begin position="120"/>
        <end position="163"/>
    </location>
</feature>
<dbReference type="KEGG" id="tps:THAPSDRAFT_5563"/>
<evidence type="ECO:0000256" key="2">
    <source>
        <dbReference type="ARBA" id="ARBA00022448"/>
    </source>
</evidence>
<dbReference type="InParanoid" id="B8C395"/>
<protein>
    <recommendedName>
        <fullName evidence="11">Sec-independent protein translocase protein TatB</fullName>
    </recommendedName>
</protein>
<dbReference type="Pfam" id="PF02416">
    <property type="entry name" value="TatA_B_E"/>
    <property type="match status" value="1"/>
</dbReference>
<keyword evidence="3" id="KW-0812">Transmembrane</keyword>
<gene>
    <name evidence="9" type="ORF">THAPSDRAFT_5563</name>
</gene>
<comment type="subcellular location">
    <subcellularLocation>
        <location evidence="1">Membrane</location>
        <topology evidence="1">Single-pass membrane protein</topology>
    </subcellularLocation>
</comment>
<keyword evidence="10" id="KW-1185">Reference proteome</keyword>
<name>B8C395_THAPS</name>
<dbReference type="PANTHER" id="PTHR35512">
    <property type="entry name" value="OS11G0550900 PROTEIN"/>
    <property type="match status" value="1"/>
</dbReference>
<dbReference type="EMBL" id="CM000642">
    <property type="protein sequence ID" value="EED92082.1"/>
    <property type="molecule type" value="Genomic_DNA"/>
</dbReference>
<dbReference type="InterPro" id="IPR003369">
    <property type="entry name" value="TatA/B/E"/>
</dbReference>
<keyword evidence="4" id="KW-0653">Protein transport</keyword>
<evidence type="ECO:0000256" key="4">
    <source>
        <dbReference type="ARBA" id="ARBA00022927"/>
    </source>
</evidence>
<feature type="compositionally biased region" description="Polar residues" evidence="8">
    <location>
        <begin position="130"/>
        <end position="145"/>
    </location>
</feature>
<dbReference type="PaxDb" id="35128-Thaps5563"/>
<reference evidence="9 10" key="1">
    <citation type="journal article" date="2004" name="Science">
        <title>The genome of the diatom Thalassiosira pseudonana: ecology, evolution, and metabolism.</title>
        <authorList>
            <person name="Armbrust E.V."/>
            <person name="Berges J.A."/>
            <person name="Bowler C."/>
            <person name="Green B.R."/>
            <person name="Martinez D."/>
            <person name="Putnam N.H."/>
            <person name="Zhou S."/>
            <person name="Allen A.E."/>
            <person name="Apt K.E."/>
            <person name="Bechner M."/>
            <person name="Brzezinski M.A."/>
            <person name="Chaal B.K."/>
            <person name="Chiovitti A."/>
            <person name="Davis A.K."/>
            <person name="Demarest M.S."/>
            <person name="Detter J.C."/>
            <person name="Glavina T."/>
            <person name="Goodstein D."/>
            <person name="Hadi M.Z."/>
            <person name="Hellsten U."/>
            <person name="Hildebrand M."/>
            <person name="Jenkins B.D."/>
            <person name="Jurka J."/>
            <person name="Kapitonov V.V."/>
            <person name="Kroger N."/>
            <person name="Lau W.W."/>
            <person name="Lane T.W."/>
            <person name="Larimer F.W."/>
            <person name="Lippmeier J.C."/>
            <person name="Lucas S."/>
            <person name="Medina M."/>
            <person name="Montsant A."/>
            <person name="Obornik M."/>
            <person name="Parker M.S."/>
            <person name="Palenik B."/>
            <person name="Pazour G.J."/>
            <person name="Richardson P.M."/>
            <person name="Rynearson T.A."/>
            <person name="Saito M.A."/>
            <person name="Schwartz D.C."/>
            <person name="Thamatrakoln K."/>
            <person name="Valentin K."/>
            <person name="Vardi A."/>
            <person name="Wilkerson F.P."/>
            <person name="Rokhsar D.S."/>
        </authorList>
    </citation>
    <scope>NUCLEOTIDE SEQUENCE [LARGE SCALE GENOMIC DNA]</scope>
    <source>
        <strain evidence="9 10">CCMP1335</strain>
    </source>
</reference>
<evidence type="ECO:0000313" key="9">
    <source>
        <dbReference type="EMBL" id="EED92082.1"/>
    </source>
</evidence>
<evidence type="ECO:0000313" key="10">
    <source>
        <dbReference type="Proteomes" id="UP000001449"/>
    </source>
</evidence>
<keyword evidence="2" id="KW-0813">Transport</keyword>
<dbReference type="PRINTS" id="PR01506">
    <property type="entry name" value="TATBPROTEIN"/>
</dbReference>
<sequence length="163" mass="16691">MFDVSFGEVAVITGVGIVLIGRKDLPIAANTLGKQVGRIVGLLQGARMRADRFATDHQLKQLQNEFRSGLRELDAVKAEMAGAMLSSRGGGIGGGLGAMVPGVNRQKTSLMGAAGVVSSASAGLEGDSPPSLSSQQFTPASQQSMGAEYLAAAQQAESTGKGW</sequence>
<evidence type="ECO:0008006" key="11">
    <source>
        <dbReference type="Google" id="ProtNLM"/>
    </source>
</evidence>
<dbReference type="RefSeq" id="XP_002290330.1">
    <property type="nucleotide sequence ID" value="XM_002290294.1"/>
</dbReference>
<evidence type="ECO:0000256" key="7">
    <source>
        <dbReference type="ARBA" id="ARBA00023136"/>
    </source>
</evidence>
<keyword evidence="7" id="KW-0472">Membrane</keyword>
<keyword evidence="5" id="KW-1133">Transmembrane helix</keyword>
<evidence type="ECO:0000256" key="5">
    <source>
        <dbReference type="ARBA" id="ARBA00022989"/>
    </source>
</evidence>
<evidence type="ECO:0000256" key="8">
    <source>
        <dbReference type="SAM" id="MobiDB-lite"/>
    </source>
</evidence>
<reference evidence="9 10" key="2">
    <citation type="journal article" date="2008" name="Nature">
        <title>The Phaeodactylum genome reveals the evolutionary history of diatom genomes.</title>
        <authorList>
            <person name="Bowler C."/>
            <person name="Allen A.E."/>
            <person name="Badger J.H."/>
            <person name="Grimwood J."/>
            <person name="Jabbari K."/>
            <person name="Kuo A."/>
            <person name="Maheswari U."/>
            <person name="Martens C."/>
            <person name="Maumus F."/>
            <person name="Otillar R.P."/>
            <person name="Rayko E."/>
            <person name="Salamov A."/>
            <person name="Vandepoele K."/>
            <person name="Beszteri B."/>
            <person name="Gruber A."/>
            <person name="Heijde M."/>
            <person name="Katinka M."/>
            <person name="Mock T."/>
            <person name="Valentin K."/>
            <person name="Verret F."/>
            <person name="Berges J.A."/>
            <person name="Brownlee C."/>
            <person name="Cadoret J.P."/>
            <person name="Chiovitti A."/>
            <person name="Choi C.J."/>
            <person name="Coesel S."/>
            <person name="De Martino A."/>
            <person name="Detter J.C."/>
            <person name="Durkin C."/>
            <person name="Falciatore A."/>
            <person name="Fournet J."/>
            <person name="Haruta M."/>
            <person name="Huysman M.J."/>
            <person name="Jenkins B.D."/>
            <person name="Jiroutova K."/>
            <person name="Jorgensen R.E."/>
            <person name="Joubert Y."/>
            <person name="Kaplan A."/>
            <person name="Kroger N."/>
            <person name="Kroth P.G."/>
            <person name="La Roche J."/>
            <person name="Lindquist E."/>
            <person name="Lommer M."/>
            <person name="Martin-Jezequel V."/>
            <person name="Lopez P.J."/>
            <person name="Lucas S."/>
            <person name="Mangogna M."/>
            <person name="McGinnis K."/>
            <person name="Medlin L.K."/>
            <person name="Montsant A."/>
            <person name="Oudot-Le Secq M.P."/>
            <person name="Napoli C."/>
            <person name="Obornik M."/>
            <person name="Parker M.S."/>
            <person name="Petit J.L."/>
            <person name="Porcel B.M."/>
            <person name="Poulsen N."/>
            <person name="Robison M."/>
            <person name="Rychlewski L."/>
            <person name="Rynearson T.A."/>
            <person name="Schmutz J."/>
            <person name="Shapiro H."/>
            <person name="Siaut M."/>
            <person name="Stanley M."/>
            <person name="Sussman M.R."/>
            <person name="Taylor A.R."/>
            <person name="Vardi A."/>
            <person name="von Dassow P."/>
            <person name="Vyverman W."/>
            <person name="Willis A."/>
            <person name="Wyrwicz L.S."/>
            <person name="Rokhsar D.S."/>
            <person name="Weissenbach J."/>
            <person name="Armbrust E.V."/>
            <person name="Green B.R."/>
            <person name="Van de Peer Y."/>
            <person name="Grigoriev I.V."/>
        </authorList>
    </citation>
    <scope>NUCLEOTIDE SEQUENCE [LARGE SCALE GENOMIC DNA]</scope>
    <source>
        <strain evidence="9 10">CCMP1335</strain>
    </source>
</reference>
<proteinExistence type="predicted"/>
<dbReference type="GeneID" id="7445166"/>
<dbReference type="Proteomes" id="UP000001449">
    <property type="component" value="Chromosome 5"/>
</dbReference>